<dbReference type="GO" id="GO:0005524">
    <property type="term" value="F:ATP binding"/>
    <property type="evidence" value="ECO:0007669"/>
    <property type="project" value="InterPro"/>
</dbReference>
<evidence type="ECO:0000313" key="3">
    <source>
        <dbReference type="Proteomes" id="UP000580250"/>
    </source>
</evidence>
<accession>A0A6V7WJ71</accession>
<dbReference type="SUPFAM" id="SSF56112">
    <property type="entry name" value="Protein kinase-like (PK-like)"/>
    <property type="match status" value="1"/>
</dbReference>
<dbReference type="InterPro" id="IPR011009">
    <property type="entry name" value="Kinase-like_dom_sf"/>
</dbReference>
<organism evidence="2 3">
    <name type="scientific">Meloidogyne enterolobii</name>
    <name type="common">Root-knot nematode worm</name>
    <name type="synonym">Meloidogyne mayaguensis</name>
    <dbReference type="NCBI Taxonomy" id="390850"/>
    <lineage>
        <taxon>Eukaryota</taxon>
        <taxon>Metazoa</taxon>
        <taxon>Ecdysozoa</taxon>
        <taxon>Nematoda</taxon>
        <taxon>Chromadorea</taxon>
        <taxon>Rhabditida</taxon>
        <taxon>Tylenchina</taxon>
        <taxon>Tylenchomorpha</taxon>
        <taxon>Tylenchoidea</taxon>
        <taxon>Meloidogynidae</taxon>
        <taxon>Meloidogyninae</taxon>
        <taxon>Meloidogyne</taxon>
    </lineage>
</organism>
<dbReference type="PROSITE" id="PS50011">
    <property type="entry name" value="PROTEIN_KINASE_DOM"/>
    <property type="match status" value="1"/>
</dbReference>
<dbReference type="GO" id="GO:0005634">
    <property type="term" value="C:nucleus"/>
    <property type="evidence" value="ECO:0007669"/>
    <property type="project" value="TreeGrafter"/>
</dbReference>
<dbReference type="GO" id="GO:0005737">
    <property type="term" value="C:cytoplasm"/>
    <property type="evidence" value="ECO:0007669"/>
    <property type="project" value="TreeGrafter"/>
</dbReference>
<dbReference type="Pfam" id="PF00069">
    <property type="entry name" value="Pkinase"/>
    <property type="match status" value="1"/>
</dbReference>
<protein>
    <recommendedName>
        <fullName evidence="1">Protein kinase domain-containing protein</fullName>
    </recommendedName>
</protein>
<dbReference type="AlphaFoldDB" id="A0A6V7WJ71"/>
<dbReference type="GO" id="GO:0004674">
    <property type="term" value="F:protein serine/threonine kinase activity"/>
    <property type="evidence" value="ECO:0007669"/>
    <property type="project" value="TreeGrafter"/>
</dbReference>
<dbReference type="InterPro" id="IPR000719">
    <property type="entry name" value="Prot_kinase_dom"/>
</dbReference>
<dbReference type="EMBL" id="CAJEWN010000619">
    <property type="protein sequence ID" value="CAD2187047.1"/>
    <property type="molecule type" value="Genomic_DNA"/>
</dbReference>
<dbReference type="GO" id="GO:0044773">
    <property type="term" value="P:mitotic DNA damage checkpoint signaling"/>
    <property type="evidence" value="ECO:0007669"/>
    <property type="project" value="TreeGrafter"/>
</dbReference>
<sequence>MRIKFFKKFNKCFIFFVLIEFVIFDVVENSSCLDIFCLKKSKSARILDENEENFVRRPLFINEQPKDQCENDEREFDKVVEINGIEYNYTDEKELEESKSKEGGIIPEGKAKVVYKGGEWKVSSNEGEEEVTNYVLVLEYGGKPFDSYWKDLVKDDKNEQKLVPQAKNIVKQTAEILKELHSYNVLHLDLKPQNLVYIEGNGGKINLKLVDFGISKILEENEIKKKCPFFKWNKNECRSNLKVEGKGSSGTPQFMSYEQYTTYKDEKVYLSQKSDIWSFGVLTFYLISQAVYKGTSYSYPFMTEIVEGTPIDLQLENMRTAINLKHRYKLMKGQRNLGNSADVKICKQFDNLVDKCLDNEPKKRPNAKKLIDELNKLGN</sequence>
<reference evidence="2 3" key="1">
    <citation type="submission" date="2020-08" db="EMBL/GenBank/DDBJ databases">
        <authorList>
            <person name="Koutsovoulos G."/>
            <person name="Danchin GJ E."/>
        </authorList>
    </citation>
    <scope>NUCLEOTIDE SEQUENCE [LARGE SCALE GENOMIC DNA]</scope>
</reference>
<evidence type="ECO:0000313" key="2">
    <source>
        <dbReference type="EMBL" id="CAD2187047.1"/>
    </source>
</evidence>
<dbReference type="PROSITE" id="PS00108">
    <property type="entry name" value="PROTEIN_KINASE_ST"/>
    <property type="match status" value="1"/>
</dbReference>
<evidence type="ECO:0000259" key="1">
    <source>
        <dbReference type="PROSITE" id="PS50011"/>
    </source>
</evidence>
<comment type="caution">
    <text evidence="2">The sequence shown here is derived from an EMBL/GenBank/DDBJ whole genome shotgun (WGS) entry which is preliminary data.</text>
</comment>
<dbReference type="Gene3D" id="1.10.510.10">
    <property type="entry name" value="Transferase(Phosphotransferase) domain 1"/>
    <property type="match status" value="1"/>
</dbReference>
<dbReference type="OrthoDB" id="4062651at2759"/>
<name>A0A6V7WJ71_MELEN</name>
<feature type="domain" description="Protein kinase" evidence="1">
    <location>
        <begin position="21"/>
        <end position="379"/>
    </location>
</feature>
<dbReference type="InterPro" id="IPR008271">
    <property type="entry name" value="Ser/Thr_kinase_AS"/>
</dbReference>
<dbReference type="PANTHER" id="PTHR44167:SF24">
    <property type="entry name" value="SERINE_THREONINE-PROTEIN KINASE CHK2"/>
    <property type="match status" value="1"/>
</dbReference>
<dbReference type="PANTHER" id="PTHR44167">
    <property type="entry name" value="OVARIAN-SPECIFIC SERINE/THREONINE-PROTEIN KINASE LOK-RELATED"/>
    <property type="match status" value="1"/>
</dbReference>
<proteinExistence type="predicted"/>
<dbReference type="Proteomes" id="UP000580250">
    <property type="component" value="Unassembled WGS sequence"/>
</dbReference>
<dbReference type="SMART" id="SM00220">
    <property type="entry name" value="S_TKc"/>
    <property type="match status" value="1"/>
</dbReference>
<gene>
    <name evidence="2" type="ORF">MENT_LOCUS39602</name>
</gene>